<reference evidence="2 3" key="1">
    <citation type="submission" date="2014-04" db="EMBL/GenBank/DDBJ databases">
        <authorList>
            <consortium name="DOE Joint Genome Institute"/>
            <person name="Kuo A."/>
            <person name="Girlanda M."/>
            <person name="Perotto S."/>
            <person name="Kohler A."/>
            <person name="Nagy L.G."/>
            <person name="Floudas D."/>
            <person name="Copeland A."/>
            <person name="Barry K.W."/>
            <person name="Cichocki N."/>
            <person name="Veneault-Fourrey C."/>
            <person name="LaButti K."/>
            <person name="Lindquist E.A."/>
            <person name="Lipzen A."/>
            <person name="Lundell T."/>
            <person name="Morin E."/>
            <person name="Murat C."/>
            <person name="Sun H."/>
            <person name="Tunlid A."/>
            <person name="Henrissat B."/>
            <person name="Grigoriev I.V."/>
            <person name="Hibbett D.S."/>
            <person name="Martin F."/>
            <person name="Nordberg H.P."/>
            <person name="Cantor M.N."/>
            <person name="Hua S.X."/>
        </authorList>
    </citation>
    <scope>NUCLEOTIDE SEQUENCE [LARGE SCALE GENOMIC DNA]</scope>
    <source>
        <strain evidence="2 3">MUT 4182</strain>
    </source>
</reference>
<proteinExistence type="predicted"/>
<feature type="compositionally biased region" description="Basic and acidic residues" evidence="1">
    <location>
        <begin position="82"/>
        <end position="97"/>
    </location>
</feature>
<sequence length="105" mass="12352">MDEQEIRASSWSLLREFVKKYRDKEEELKAALGPENPGFDELLDGVKDCVDAIESLHRTRELTWKASDNEGTRTVRIILQPYEKREKDKENDKESAGRRSWWPVT</sequence>
<evidence type="ECO:0000313" key="2">
    <source>
        <dbReference type="EMBL" id="KIO15453.1"/>
    </source>
</evidence>
<keyword evidence="3" id="KW-1185">Reference proteome</keyword>
<dbReference type="OrthoDB" id="511599at2759"/>
<dbReference type="EMBL" id="KN824062">
    <property type="protein sequence ID" value="KIO15453.1"/>
    <property type="molecule type" value="Genomic_DNA"/>
</dbReference>
<dbReference type="HOGENOM" id="CLU_2238587_0_0_1"/>
<protein>
    <submittedName>
        <fullName evidence="2">Uncharacterized protein</fullName>
    </submittedName>
</protein>
<name>A0A0C3K210_9AGAM</name>
<reference evidence="3" key="2">
    <citation type="submission" date="2015-01" db="EMBL/GenBank/DDBJ databases">
        <title>Evolutionary Origins and Diversification of the Mycorrhizal Mutualists.</title>
        <authorList>
            <consortium name="DOE Joint Genome Institute"/>
            <consortium name="Mycorrhizal Genomics Consortium"/>
            <person name="Kohler A."/>
            <person name="Kuo A."/>
            <person name="Nagy L.G."/>
            <person name="Floudas D."/>
            <person name="Copeland A."/>
            <person name="Barry K.W."/>
            <person name="Cichocki N."/>
            <person name="Veneault-Fourrey C."/>
            <person name="LaButti K."/>
            <person name="Lindquist E.A."/>
            <person name="Lipzen A."/>
            <person name="Lundell T."/>
            <person name="Morin E."/>
            <person name="Murat C."/>
            <person name="Riley R."/>
            <person name="Ohm R."/>
            <person name="Sun H."/>
            <person name="Tunlid A."/>
            <person name="Henrissat B."/>
            <person name="Grigoriev I.V."/>
            <person name="Hibbett D.S."/>
            <person name="Martin F."/>
        </authorList>
    </citation>
    <scope>NUCLEOTIDE SEQUENCE [LARGE SCALE GENOMIC DNA]</scope>
    <source>
        <strain evidence="3">MUT 4182</strain>
    </source>
</reference>
<organism evidence="2 3">
    <name type="scientific">Tulasnella calospora MUT 4182</name>
    <dbReference type="NCBI Taxonomy" id="1051891"/>
    <lineage>
        <taxon>Eukaryota</taxon>
        <taxon>Fungi</taxon>
        <taxon>Dikarya</taxon>
        <taxon>Basidiomycota</taxon>
        <taxon>Agaricomycotina</taxon>
        <taxon>Agaricomycetes</taxon>
        <taxon>Cantharellales</taxon>
        <taxon>Tulasnellaceae</taxon>
        <taxon>Tulasnella</taxon>
    </lineage>
</organism>
<dbReference type="AlphaFoldDB" id="A0A0C3K210"/>
<evidence type="ECO:0000313" key="3">
    <source>
        <dbReference type="Proteomes" id="UP000054248"/>
    </source>
</evidence>
<gene>
    <name evidence="2" type="ORF">M407DRAFT_247229</name>
</gene>
<accession>A0A0C3K210</accession>
<evidence type="ECO:0000256" key="1">
    <source>
        <dbReference type="SAM" id="MobiDB-lite"/>
    </source>
</evidence>
<feature type="region of interest" description="Disordered" evidence="1">
    <location>
        <begin position="81"/>
        <end position="105"/>
    </location>
</feature>
<dbReference type="Proteomes" id="UP000054248">
    <property type="component" value="Unassembled WGS sequence"/>
</dbReference>